<organism evidence="1 2">
    <name type="scientific">Acuticoccus mangrovi</name>
    <dbReference type="NCBI Taxonomy" id="2796142"/>
    <lineage>
        <taxon>Bacteria</taxon>
        <taxon>Pseudomonadati</taxon>
        <taxon>Pseudomonadota</taxon>
        <taxon>Alphaproteobacteria</taxon>
        <taxon>Hyphomicrobiales</taxon>
        <taxon>Amorphaceae</taxon>
        <taxon>Acuticoccus</taxon>
    </lineage>
</organism>
<sequence length="80" mass="9064">MNNYLGAGVAVIIAALIEILKEIDPDVRPKFISQLNDAYTKVRHMLDTANETDLQVMRWTIELVSGFSKIESQKLPFLKT</sequence>
<gene>
    <name evidence="1" type="ORF">JCR33_01470</name>
</gene>
<reference evidence="1" key="1">
    <citation type="submission" date="2020-12" db="EMBL/GenBank/DDBJ databases">
        <title>Bacterial taxonomy.</title>
        <authorList>
            <person name="Pan X."/>
        </authorList>
    </citation>
    <scope>NUCLEOTIDE SEQUENCE</scope>
    <source>
        <strain evidence="1">B2012</strain>
    </source>
</reference>
<keyword evidence="2" id="KW-1185">Reference proteome</keyword>
<dbReference type="EMBL" id="JAEKJA010000001">
    <property type="protein sequence ID" value="MBJ3774338.1"/>
    <property type="molecule type" value="Genomic_DNA"/>
</dbReference>
<evidence type="ECO:0000313" key="2">
    <source>
        <dbReference type="Proteomes" id="UP000609531"/>
    </source>
</evidence>
<name>A0A934IL69_9HYPH</name>
<dbReference type="AlphaFoldDB" id="A0A934IL69"/>
<comment type="caution">
    <text evidence="1">The sequence shown here is derived from an EMBL/GenBank/DDBJ whole genome shotgun (WGS) entry which is preliminary data.</text>
</comment>
<proteinExistence type="predicted"/>
<dbReference type="Proteomes" id="UP000609531">
    <property type="component" value="Unassembled WGS sequence"/>
</dbReference>
<protein>
    <submittedName>
        <fullName evidence="1">Uncharacterized protein</fullName>
    </submittedName>
</protein>
<evidence type="ECO:0000313" key="1">
    <source>
        <dbReference type="EMBL" id="MBJ3774338.1"/>
    </source>
</evidence>
<accession>A0A934IL69</accession>